<dbReference type="EC" id="3.2.1.28" evidence="4"/>
<dbReference type="PROSITE" id="PS00927">
    <property type="entry name" value="TREHALASE_1"/>
    <property type="match status" value="1"/>
</dbReference>
<organism evidence="6">
    <name type="scientific">Rhizochromulina marina</name>
    <dbReference type="NCBI Taxonomy" id="1034831"/>
    <lineage>
        <taxon>Eukaryota</taxon>
        <taxon>Sar</taxon>
        <taxon>Stramenopiles</taxon>
        <taxon>Ochrophyta</taxon>
        <taxon>Dictyochophyceae</taxon>
        <taxon>Rhizochromulinales</taxon>
        <taxon>Rhizochromulina</taxon>
    </lineage>
</organism>
<dbReference type="Pfam" id="PF01204">
    <property type="entry name" value="Trehalase"/>
    <property type="match status" value="1"/>
</dbReference>
<sequence>MGPTVPGAMGWDIRPVWALWVALLLGHPCVVAKESGISGTGDSVERACQVFCHGPLLEAVQLSGLFNDSKTFPDMPLLVDPEVALAAFAAENPQGDAALEAFLGKYFGAEGEDIVAAEPVDWTPDPPVLASISNQTLRSFFRSLHGIWPSLVRRTSDAVHQHPQRHSLLWREHSVVVPGGRFRESYYWDSYWIVRGLLLSGMHSTAQGVVLNLLDDVKRFGMVPNGGRCYYTNRSQPPFLALMVLDVTRGSGNLTFAREALPHLESEYEWWLRHRHVSVTQDGAAHVLARFDSSATAPRPESYAEDLATVEQAKVDGVGDDGLYAEIAAGAETGWDFSSRWMCGGPRDKRAGDYPLSSLCTRAIIPVDLNAVLYRVELALAWLYVAVDKKKEDSAELGILRRMDERDLADVLTPELHSRGHYFVDQARKRKAAVHAVLWDEVAGHWRDYVLHSSASRRYRNSTTVPTSSLAANPVSNWAAPLWAGLAHSLSAEQQRRVVASLKAAELVQVGGALTTNEPSGQQWDSPNAWAPLQFMLALGLQDGLGAHHHEAQDLGRNLMSAWLDSNLVGFQEYQSMYEKYDAMAPGEYGGGGEYVPQSGFGWTNGVALEFIMRVSSL</sequence>
<keyword evidence="3 4" id="KW-0326">Glycosidase</keyword>
<name>A0A7S2WW33_9STRA</name>
<dbReference type="InterPro" id="IPR008928">
    <property type="entry name" value="6-hairpin_glycosidase_sf"/>
</dbReference>
<evidence type="ECO:0000256" key="2">
    <source>
        <dbReference type="ARBA" id="ARBA00022801"/>
    </source>
</evidence>
<dbReference type="PANTHER" id="PTHR23403:SF1">
    <property type="entry name" value="TREHALASE"/>
    <property type="match status" value="1"/>
</dbReference>
<reference evidence="6" key="1">
    <citation type="submission" date="2021-01" db="EMBL/GenBank/DDBJ databases">
        <authorList>
            <person name="Corre E."/>
            <person name="Pelletier E."/>
            <person name="Niang G."/>
            <person name="Scheremetjew M."/>
            <person name="Finn R."/>
            <person name="Kale V."/>
            <person name="Holt S."/>
            <person name="Cochrane G."/>
            <person name="Meng A."/>
            <person name="Brown T."/>
            <person name="Cohen L."/>
        </authorList>
    </citation>
    <scope>NUCLEOTIDE SEQUENCE</scope>
    <source>
        <strain evidence="6">CCMP1243</strain>
    </source>
</reference>
<protein>
    <recommendedName>
        <fullName evidence="4">Trehalase</fullName>
        <ecNumber evidence="4">3.2.1.28</ecNumber>
    </recommendedName>
    <alternativeName>
        <fullName evidence="4">Alpha-trehalose glucohydrolase</fullName>
    </alternativeName>
</protein>
<dbReference type="PROSITE" id="PS00928">
    <property type="entry name" value="TREHALASE_2"/>
    <property type="match status" value="1"/>
</dbReference>
<evidence type="ECO:0000256" key="1">
    <source>
        <dbReference type="ARBA" id="ARBA00005615"/>
    </source>
</evidence>
<gene>
    <name evidence="6" type="ORF">RMAR1173_LOCUS20463</name>
</gene>
<dbReference type="AlphaFoldDB" id="A0A7S2WW33"/>
<dbReference type="GO" id="GO:0005993">
    <property type="term" value="P:trehalose catabolic process"/>
    <property type="evidence" value="ECO:0007669"/>
    <property type="project" value="TreeGrafter"/>
</dbReference>
<dbReference type="PRINTS" id="PR00744">
    <property type="entry name" value="GLHYDRLASE37"/>
</dbReference>
<dbReference type="InterPro" id="IPR001661">
    <property type="entry name" value="Glyco_hydro_37"/>
</dbReference>
<feature type="chain" id="PRO_5030521709" description="Trehalase" evidence="5">
    <location>
        <begin position="33"/>
        <end position="618"/>
    </location>
</feature>
<dbReference type="InterPro" id="IPR018232">
    <property type="entry name" value="Glyco_hydro_37_CS"/>
</dbReference>
<comment type="similarity">
    <text evidence="1 4">Belongs to the glycosyl hydrolase 37 family.</text>
</comment>
<dbReference type="InterPro" id="IPR012341">
    <property type="entry name" value="6hp_glycosidase-like_sf"/>
</dbReference>
<dbReference type="GO" id="GO:0004555">
    <property type="term" value="F:alpha,alpha-trehalase activity"/>
    <property type="evidence" value="ECO:0007669"/>
    <property type="project" value="UniProtKB-EC"/>
</dbReference>
<evidence type="ECO:0000313" key="6">
    <source>
        <dbReference type="EMBL" id="CAD9709470.1"/>
    </source>
</evidence>
<evidence type="ECO:0000256" key="5">
    <source>
        <dbReference type="SAM" id="SignalP"/>
    </source>
</evidence>
<comment type="catalytic activity">
    <reaction evidence="4">
        <text>alpha,alpha-trehalose + H2O = alpha-D-glucose + beta-D-glucose</text>
        <dbReference type="Rhea" id="RHEA:32675"/>
        <dbReference type="ChEBI" id="CHEBI:15377"/>
        <dbReference type="ChEBI" id="CHEBI:15903"/>
        <dbReference type="ChEBI" id="CHEBI:16551"/>
        <dbReference type="ChEBI" id="CHEBI:17925"/>
        <dbReference type="EC" id="3.2.1.28"/>
    </reaction>
</comment>
<dbReference type="SUPFAM" id="SSF48208">
    <property type="entry name" value="Six-hairpin glycosidases"/>
    <property type="match status" value="1"/>
</dbReference>
<dbReference type="PANTHER" id="PTHR23403">
    <property type="entry name" value="TREHALASE"/>
    <property type="match status" value="1"/>
</dbReference>
<feature type="signal peptide" evidence="5">
    <location>
        <begin position="1"/>
        <end position="32"/>
    </location>
</feature>
<keyword evidence="5" id="KW-0732">Signal</keyword>
<accession>A0A7S2WW33</accession>
<keyword evidence="2 4" id="KW-0378">Hydrolase</keyword>
<evidence type="ECO:0000256" key="3">
    <source>
        <dbReference type="ARBA" id="ARBA00023295"/>
    </source>
</evidence>
<evidence type="ECO:0000256" key="4">
    <source>
        <dbReference type="RuleBase" id="RU361180"/>
    </source>
</evidence>
<proteinExistence type="inferred from homology"/>
<dbReference type="Gene3D" id="1.50.10.10">
    <property type="match status" value="1"/>
</dbReference>
<dbReference type="EMBL" id="HBHJ01030996">
    <property type="protein sequence ID" value="CAD9709470.1"/>
    <property type="molecule type" value="Transcribed_RNA"/>
</dbReference>